<dbReference type="RefSeq" id="WP_092479502.1">
    <property type="nucleotide sequence ID" value="NZ_FOXW01000001.1"/>
</dbReference>
<name>A0A1I5VAB4_9LACT</name>
<dbReference type="AlphaFoldDB" id="A0A1I5VAB4"/>
<organism evidence="1 2">
    <name type="scientific">Desemzia incerta</name>
    <dbReference type="NCBI Taxonomy" id="82801"/>
    <lineage>
        <taxon>Bacteria</taxon>
        <taxon>Bacillati</taxon>
        <taxon>Bacillota</taxon>
        <taxon>Bacilli</taxon>
        <taxon>Lactobacillales</taxon>
        <taxon>Carnobacteriaceae</taxon>
        <taxon>Desemzia</taxon>
    </lineage>
</organism>
<evidence type="ECO:0008006" key="3">
    <source>
        <dbReference type="Google" id="ProtNLM"/>
    </source>
</evidence>
<evidence type="ECO:0000313" key="2">
    <source>
        <dbReference type="Proteomes" id="UP000199136"/>
    </source>
</evidence>
<dbReference type="Proteomes" id="UP000199136">
    <property type="component" value="Unassembled WGS sequence"/>
</dbReference>
<gene>
    <name evidence="1" type="ORF">SAMN04488506_0440</name>
</gene>
<sequence>MSISSKGSYTITVDAKEKKVFLFVSGKAEPEAIQGFFNDYSQTVSDIKPSEYELVVNCKEMQVETSDMLEQLAASFNLYKETGFKEITFEVNSAILKMQINRIVRQVNLTNANVVEV</sequence>
<proteinExistence type="predicted"/>
<keyword evidence="2" id="KW-1185">Reference proteome</keyword>
<protein>
    <recommendedName>
        <fullName evidence="3">STAS domain-containing protein</fullName>
    </recommendedName>
</protein>
<evidence type="ECO:0000313" key="1">
    <source>
        <dbReference type="EMBL" id="SFQ04380.1"/>
    </source>
</evidence>
<dbReference type="OrthoDB" id="2867965at2"/>
<accession>A0A1I5VAB4</accession>
<dbReference type="STRING" id="82801.SAMN04488506_0440"/>
<reference evidence="1 2" key="1">
    <citation type="submission" date="2016-10" db="EMBL/GenBank/DDBJ databases">
        <authorList>
            <person name="de Groot N.N."/>
        </authorList>
    </citation>
    <scope>NUCLEOTIDE SEQUENCE [LARGE SCALE GENOMIC DNA]</scope>
    <source>
        <strain evidence="1 2">DSM 20581</strain>
    </source>
</reference>
<dbReference type="EMBL" id="FOXW01000001">
    <property type="protein sequence ID" value="SFQ04380.1"/>
    <property type="molecule type" value="Genomic_DNA"/>
</dbReference>